<protein>
    <submittedName>
        <fullName evidence="2">Aldo/keto reductase</fullName>
    </submittedName>
</protein>
<reference evidence="2 3" key="1">
    <citation type="submission" date="2021-11" db="EMBL/GenBank/DDBJ databases">
        <title>Genomic of Niabella pedocola.</title>
        <authorList>
            <person name="Wu T."/>
        </authorList>
    </citation>
    <scope>NUCLEOTIDE SEQUENCE [LARGE SCALE GENOMIC DNA]</scope>
    <source>
        <strain evidence="2 3">JCM 31011</strain>
    </source>
</reference>
<dbReference type="InterPro" id="IPR053135">
    <property type="entry name" value="AKR2_Oxidoreductase"/>
</dbReference>
<evidence type="ECO:0000313" key="2">
    <source>
        <dbReference type="EMBL" id="MCD2422541.1"/>
    </source>
</evidence>
<dbReference type="Gene3D" id="3.20.20.100">
    <property type="entry name" value="NADP-dependent oxidoreductase domain"/>
    <property type="match status" value="1"/>
</dbReference>
<feature type="domain" description="NADP-dependent oxidoreductase" evidence="1">
    <location>
        <begin position="14"/>
        <end position="289"/>
    </location>
</feature>
<sequence length="309" mass="33935">MKTTNLGAYTIPALTLGTVGLGISYGVFEGQQQPDVQAGTGLIARAIEEGITAFDTAREYGRAEALLANITSDERVAVISKFKITKEAVNDKTLAMEQAYQSVKESLQVLNISRLPVCLFHMVSDYDLDAVCAVIPEVLRSLEQDGLIAYGGISADNLTELKRFAALSSVRVLQIPVNIFDQRLQEDPVWEQLSRNHTIVFARSVFLKGLLLRHPDELKGNLKKAAVYLEALRSFADEAGMSVAQFCFAYVRDMKGITSIVFGADNEAQLMQNIGFLDSAPIPEAVLKRATAYFSTVPEAILIPRSWKI</sequence>
<accession>A0ABS8PRP1</accession>
<dbReference type="SUPFAM" id="SSF51430">
    <property type="entry name" value="NAD(P)-linked oxidoreductase"/>
    <property type="match status" value="1"/>
</dbReference>
<dbReference type="EMBL" id="JAJNEC010000004">
    <property type="protein sequence ID" value="MCD2422541.1"/>
    <property type="molecule type" value="Genomic_DNA"/>
</dbReference>
<dbReference type="PANTHER" id="PTHR43312:SF1">
    <property type="entry name" value="NADP-DEPENDENT OXIDOREDUCTASE DOMAIN-CONTAINING PROTEIN"/>
    <property type="match status" value="1"/>
</dbReference>
<evidence type="ECO:0000313" key="3">
    <source>
        <dbReference type="Proteomes" id="UP001199816"/>
    </source>
</evidence>
<comment type="caution">
    <text evidence="2">The sequence shown here is derived from an EMBL/GenBank/DDBJ whole genome shotgun (WGS) entry which is preliminary data.</text>
</comment>
<dbReference type="InterPro" id="IPR036812">
    <property type="entry name" value="NAD(P)_OxRdtase_dom_sf"/>
</dbReference>
<dbReference type="Pfam" id="PF00248">
    <property type="entry name" value="Aldo_ket_red"/>
    <property type="match status" value="1"/>
</dbReference>
<organism evidence="2 3">
    <name type="scientific">Niabella pedocola</name>
    <dbReference type="NCBI Taxonomy" id="1752077"/>
    <lineage>
        <taxon>Bacteria</taxon>
        <taxon>Pseudomonadati</taxon>
        <taxon>Bacteroidota</taxon>
        <taxon>Chitinophagia</taxon>
        <taxon>Chitinophagales</taxon>
        <taxon>Chitinophagaceae</taxon>
        <taxon>Niabella</taxon>
    </lineage>
</organism>
<dbReference type="Proteomes" id="UP001199816">
    <property type="component" value="Unassembled WGS sequence"/>
</dbReference>
<dbReference type="PANTHER" id="PTHR43312">
    <property type="entry name" value="D-THREO-ALDOSE 1-DEHYDROGENASE"/>
    <property type="match status" value="1"/>
</dbReference>
<name>A0ABS8PRP1_9BACT</name>
<evidence type="ECO:0000259" key="1">
    <source>
        <dbReference type="Pfam" id="PF00248"/>
    </source>
</evidence>
<keyword evidence="3" id="KW-1185">Reference proteome</keyword>
<gene>
    <name evidence="2" type="ORF">LQ567_07180</name>
</gene>
<dbReference type="InterPro" id="IPR023210">
    <property type="entry name" value="NADP_OxRdtase_dom"/>
</dbReference>
<dbReference type="RefSeq" id="WP_231003627.1">
    <property type="nucleotide sequence ID" value="NZ_JAJNEC010000004.1"/>
</dbReference>
<proteinExistence type="predicted"/>
<dbReference type="CDD" id="cd19097">
    <property type="entry name" value="AKR_unchar"/>
    <property type="match status" value="1"/>
</dbReference>